<dbReference type="AlphaFoldDB" id="A0A0S7EC69"/>
<protein>
    <submittedName>
        <fullName evidence="1">Uncharacterized protein</fullName>
    </submittedName>
</protein>
<organism evidence="1 2">
    <name type="scientific">Myroides odoratimimus</name>
    <dbReference type="NCBI Taxonomy" id="76832"/>
    <lineage>
        <taxon>Bacteria</taxon>
        <taxon>Pseudomonadati</taxon>
        <taxon>Bacteroidota</taxon>
        <taxon>Flavobacteriia</taxon>
        <taxon>Flavobacteriales</taxon>
        <taxon>Flavobacteriaceae</taxon>
        <taxon>Myroides</taxon>
    </lineage>
</organism>
<evidence type="ECO:0000313" key="2">
    <source>
        <dbReference type="Proteomes" id="UP000069030"/>
    </source>
</evidence>
<dbReference type="RefSeq" id="WP_006259560.1">
    <property type="nucleotide sequence ID" value="NZ_BCMQ01000017.1"/>
</dbReference>
<accession>A0A0S7EC69</accession>
<gene>
    <name evidence="1" type="ORF">AS202_02720</name>
</gene>
<name>A0A0S7EC69_9FLAO</name>
<proteinExistence type="predicted"/>
<dbReference type="eggNOG" id="ENOG5030RMR">
    <property type="taxonomic scope" value="Bacteria"/>
</dbReference>
<dbReference type="EMBL" id="CP013690">
    <property type="protein sequence ID" value="ALU25138.1"/>
    <property type="molecule type" value="Genomic_DNA"/>
</dbReference>
<dbReference type="Proteomes" id="UP000069030">
    <property type="component" value="Chromosome"/>
</dbReference>
<dbReference type="KEGG" id="mod:AS202_02720"/>
<reference evidence="1 2" key="1">
    <citation type="journal article" date="2016" name="J. Zhejiang Univ. Sci. B">
        <title>Antibiotic resistance mechanisms of Myroides sp.</title>
        <authorList>
            <person name="Hu S."/>
            <person name="Yuan S."/>
            <person name="Qu H."/>
            <person name="Jiang T."/>
            <person name="Zhou Y."/>
            <person name="Wang M."/>
            <person name="Ming D."/>
        </authorList>
    </citation>
    <scope>NUCLEOTIDE SEQUENCE [LARGE SCALE GENOMIC DNA]</scope>
    <source>
        <strain evidence="1 2">PR63039</strain>
    </source>
</reference>
<sequence>MNRLIIVFVALISAFCAFGQSAKKPIEIKVLDSTVKDNSLATIVVMNNSNDTYWFPWDTSELAYGASVGSTYENQVYVLRQRVYNKASHIDEPMLMSGDYDSDGLLTKWQEKLKTKKVTDYVIIKPKSFVQLRLPFKSELAVAPTWYACKDSISDGGYKYYVAYVYNTKAVEQVLSPKLLEEVKKLGYKIYEAPLESNKVPIVK</sequence>
<evidence type="ECO:0000313" key="1">
    <source>
        <dbReference type="EMBL" id="ALU25138.1"/>
    </source>
</evidence>